<dbReference type="Proteomes" id="UP000032142">
    <property type="component" value="Unassembled WGS sequence"/>
</dbReference>
<keyword evidence="2" id="KW-1185">Reference proteome</keyword>
<organism evidence="1 2">
    <name type="scientific">Gossypium arboreum</name>
    <name type="common">Tree cotton</name>
    <name type="synonym">Gossypium nanking</name>
    <dbReference type="NCBI Taxonomy" id="29729"/>
    <lineage>
        <taxon>Eukaryota</taxon>
        <taxon>Viridiplantae</taxon>
        <taxon>Streptophyta</taxon>
        <taxon>Embryophyta</taxon>
        <taxon>Tracheophyta</taxon>
        <taxon>Spermatophyta</taxon>
        <taxon>Magnoliopsida</taxon>
        <taxon>eudicotyledons</taxon>
        <taxon>Gunneridae</taxon>
        <taxon>Pentapetalae</taxon>
        <taxon>rosids</taxon>
        <taxon>malvids</taxon>
        <taxon>Malvales</taxon>
        <taxon>Malvaceae</taxon>
        <taxon>Malvoideae</taxon>
        <taxon>Gossypium</taxon>
    </lineage>
</organism>
<dbReference type="EMBL" id="JRRC01305372">
    <property type="protein sequence ID" value="KHG02874.1"/>
    <property type="molecule type" value="Genomic_DNA"/>
</dbReference>
<reference evidence="2" key="1">
    <citation type="submission" date="2014-09" db="EMBL/GenBank/DDBJ databases">
        <authorList>
            <person name="Mudge J."/>
            <person name="Ramaraj T."/>
            <person name="Lindquist I.E."/>
            <person name="Bharti A.K."/>
            <person name="Sundararajan A."/>
            <person name="Cameron C.T."/>
            <person name="Woodward J.E."/>
            <person name="May G.D."/>
            <person name="Brubaker C."/>
            <person name="Broadhvest J."/>
            <person name="Wilkins T.A."/>
        </authorList>
    </citation>
    <scope>NUCLEOTIDE SEQUENCE</scope>
    <source>
        <strain evidence="2">cv. AKA8401</strain>
    </source>
</reference>
<gene>
    <name evidence="1" type="ORF">F383_24797</name>
</gene>
<sequence length="24" mass="2750">MWLLSATHTSCQVTVTFFSILVHQ</sequence>
<accession>A0A0B0MTR2</accession>
<evidence type="ECO:0000313" key="1">
    <source>
        <dbReference type="EMBL" id="KHG02874.1"/>
    </source>
</evidence>
<protein>
    <submittedName>
        <fullName evidence="1">Uncharacterized protein</fullName>
    </submittedName>
</protein>
<evidence type="ECO:0000313" key="2">
    <source>
        <dbReference type="Proteomes" id="UP000032142"/>
    </source>
</evidence>
<proteinExistence type="predicted"/>
<comment type="caution">
    <text evidence="1">The sequence shown here is derived from an EMBL/GenBank/DDBJ whole genome shotgun (WGS) entry which is preliminary data.</text>
</comment>
<name>A0A0B0MTR2_GOSAR</name>
<dbReference type="AlphaFoldDB" id="A0A0B0MTR2"/>